<reference evidence="10 11" key="1">
    <citation type="journal article" date="2020" name="IScience">
        <title>Genome Sequencing of the Endangered Kingdonia uniflora (Circaeasteraceae, Ranunculales) Reveals Potential Mechanisms of Evolutionary Specialization.</title>
        <authorList>
            <person name="Sun Y."/>
            <person name="Deng T."/>
            <person name="Zhang A."/>
            <person name="Moore M.J."/>
            <person name="Landis J.B."/>
            <person name="Lin N."/>
            <person name="Zhang H."/>
            <person name="Zhang X."/>
            <person name="Huang J."/>
            <person name="Zhang X."/>
            <person name="Sun H."/>
            <person name="Wang H."/>
        </authorList>
    </citation>
    <scope>NUCLEOTIDE SEQUENCE [LARGE SCALE GENOMIC DNA]</scope>
    <source>
        <strain evidence="10">TB1705</strain>
        <tissue evidence="10">Leaf</tissue>
    </source>
</reference>
<name>A0A7J7MI73_9MAGN</name>
<comment type="caution">
    <text evidence="10">The sequence shown here is derived from an EMBL/GenBank/DDBJ whole genome shotgun (WGS) entry which is preliminary data.</text>
</comment>
<dbReference type="AlphaFoldDB" id="A0A7J7MI73"/>
<keyword evidence="6" id="KW-1133">Transmembrane helix</keyword>
<proteinExistence type="predicted"/>
<accession>A0A7J7MI73</accession>
<dbReference type="PANTHER" id="PTHR47947:SF26">
    <property type="entry name" value="CYTOCHROME P450"/>
    <property type="match status" value="1"/>
</dbReference>
<keyword evidence="11" id="KW-1185">Reference proteome</keyword>
<evidence type="ECO:0000256" key="6">
    <source>
        <dbReference type="ARBA" id="ARBA00022989"/>
    </source>
</evidence>
<evidence type="ECO:0008006" key="12">
    <source>
        <dbReference type="Google" id="ProtNLM"/>
    </source>
</evidence>
<dbReference type="GO" id="GO:0020037">
    <property type="term" value="F:heme binding"/>
    <property type="evidence" value="ECO:0007669"/>
    <property type="project" value="InterPro"/>
</dbReference>
<comment type="cofactor">
    <cofactor evidence="1">
        <name>heme</name>
        <dbReference type="ChEBI" id="CHEBI:30413"/>
    </cofactor>
</comment>
<keyword evidence="7" id="KW-0560">Oxidoreductase</keyword>
<keyword evidence="5" id="KW-0479">Metal-binding</keyword>
<evidence type="ECO:0000256" key="3">
    <source>
        <dbReference type="ARBA" id="ARBA00022617"/>
    </source>
</evidence>
<evidence type="ECO:0000256" key="5">
    <source>
        <dbReference type="ARBA" id="ARBA00022723"/>
    </source>
</evidence>
<dbReference type="GO" id="GO:0005506">
    <property type="term" value="F:iron ion binding"/>
    <property type="evidence" value="ECO:0007669"/>
    <property type="project" value="InterPro"/>
</dbReference>
<keyword evidence="4" id="KW-0812">Transmembrane</keyword>
<evidence type="ECO:0000256" key="1">
    <source>
        <dbReference type="ARBA" id="ARBA00001971"/>
    </source>
</evidence>
<dbReference type="InterPro" id="IPR050651">
    <property type="entry name" value="Plant_Cytochrome_P450_Monoox"/>
</dbReference>
<evidence type="ECO:0000256" key="8">
    <source>
        <dbReference type="ARBA" id="ARBA00023004"/>
    </source>
</evidence>
<sequence>MDDVTDVRVELVYKKVNKAAKRSCPGISYSLQVLHLTLARLLHGFEMTTPLDMPVDMTPHNAGIAMSKATPLDVIFTPRLPSKLYE</sequence>
<evidence type="ECO:0000313" key="10">
    <source>
        <dbReference type="EMBL" id="KAF6154474.1"/>
    </source>
</evidence>
<dbReference type="GO" id="GO:0016705">
    <property type="term" value="F:oxidoreductase activity, acting on paired donors, with incorporation or reduction of molecular oxygen"/>
    <property type="evidence" value="ECO:0007669"/>
    <property type="project" value="InterPro"/>
</dbReference>
<dbReference type="Gene3D" id="1.10.630.10">
    <property type="entry name" value="Cytochrome P450"/>
    <property type="match status" value="1"/>
</dbReference>
<keyword evidence="9" id="KW-0472">Membrane</keyword>
<gene>
    <name evidence="10" type="ORF">GIB67_028366</name>
</gene>
<comment type="subcellular location">
    <subcellularLocation>
        <location evidence="2">Membrane</location>
    </subcellularLocation>
</comment>
<evidence type="ECO:0000256" key="4">
    <source>
        <dbReference type="ARBA" id="ARBA00022692"/>
    </source>
</evidence>
<dbReference type="EMBL" id="JACGCM010001497">
    <property type="protein sequence ID" value="KAF6154474.1"/>
    <property type="molecule type" value="Genomic_DNA"/>
</dbReference>
<dbReference type="GO" id="GO:0016020">
    <property type="term" value="C:membrane"/>
    <property type="evidence" value="ECO:0007669"/>
    <property type="project" value="UniProtKB-SubCell"/>
</dbReference>
<evidence type="ECO:0000256" key="9">
    <source>
        <dbReference type="ARBA" id="ARBA00023136"/>
    </source>
</evidence>
<dbReference type="Proteomes" id="UP000541444">
    <property type="component" value="Unassembled WGS sequence"/>
</dbReference>
<dbReference type="PANTHER" id="PTHR47947">
    <property type="entry name" value="CYTOCHROME P450 82C3-RELATED"/>
    <property type="match status" value="1"/>
</dbReference>
<keyword evidence="3" id="KW-0349">Heme</keyword>
<dbReference type="InterPro" id="IPR036396">
    <property type="entry name" value="Cyt_P450_sf"/>
</dbReference>
<dbReference type="GO" id="GO:0004497">
    <property type="term" value="F:monooxygenase activity"/>
    <property type="evidence" value="ECO:0007669"/>
    <property type="project" value="InterPro"/>
</dbReference>
<keyword evidence="8" id="KW-0408">Iron</keyword>
<protein>
    <recommendedName>
        <fullName evidence="12">Cytochrome P450</fullName>
    </recommendedName>
</protein>
<evidence type="ECO:0000256" key="2">
    <source>
        <dbReference type="ARBA" id="ARBA00004370"/>
    </source>
</evidence>
<dbReference type="OrthoDB" id="2789670at2759"/>
<dbReference type="SUPFAM" id="SSF48264">
    <property type="entry name" value="Cytochrome P450"/>
    <property type="match status" value="1"/>
</dbReference>
<evidence type="ECO:0000256" key="7">
    <source>
        <dbReference type="ARBA" id="ARBA00023002"/>
    </source>
</evidence>
<evidence type="ECO:0000313" key="11">
    <source>
        <dbReference type="Proteomes" id="UP000541444"/>
    </source>
</evidence>
<organism evidence="10 11">
    <name type="scientific">Kingdonia uniflora</name>
    <dbReference type="NCBI Taxonomy" id="39325"/>
    <lineage>
        <taxon>Eukaryota</taxon>
        <taxon>Viridiplantae</taxon>
        <taxon>Streptophyta</taxon>
        <taxon>Embryophyta</taxon>
        <taxon>Tracheophyta</taxon>
        <taxon>Spermatophyta</taxon>
        <taxon>Magnoliopsida</taxon>
        <taxon>Ranunculales</taxon>
        <taxon>Circaeasteraceae</taxon>
        <taxon>Kingdonia</taxon>
    </lineage>
</organism>